<feature type="transmembrane region" description="Helical" evidence="9">
    <location>
        <begin position="255"/>
        <end position="274"/>
    </location>
</feature>
<dbReference type="InterPro" id="IPR039421">
    <property type="entry name" value="Type_1_exporter"/>
</dbReference>
<dbReference type="STRING" id="926567.TheveDRAFT_0480"/>
<sequence>MSRLLGPLGLGGLGSGAYRRLLGFLSPYRTRLFYGVLCMGAASVLGVLPPWLIKNLVDRVLIARDQGLLGAIIAGIVGIYVLKGLFYYGQTYLMTWVGQRVLFDLRLELYRKVQRLPFGYLYSRRSGDILSRITGDVAFLQDLVSSVLVDLVVQGVTFVAILCFLLSLNWRLTLATFVILPLAALVISFTTSRLREVGHAIQERLARVSASAQEAIASMKVVRAFATEDMEYRRFERENRSHFGALMKGTQVRGVLEGVVELILMGAMGLIIWLGGRQVLSGHITAGQLMAFLTYLGLMVQPIRVLSRVFGRVQQALAAAERVFDVLDQPEEAPAARMARPPIVGRVDFEDVWFRYDPSSPWVLRGISFSVSPGERVALVGSTGAGKSTLVDLIPRFFDPVNGRVLVDGTDVKDMDPRHLRRHIGMVLQDPVLMKGSFAFNIAYGLEGVGMEEIRRAAEFAGIRDFIESLPDGYDTEIGERGVTLSGGQRQRVAIARAIIRNPRILILDEATSSLDAQVERMIQESLELVMEGRTCFILAHRLSTVRRADRIMVLEGGLIVEQGTHEELLALKGRYAALLEAQLGDGAGK</sequence>
<evidence type="ECO:0000256" key="2">
    <source>
        <dbReference type="ARBA" id="ARBA00022448"/>
    </source>
</evidence>
<keyword evidence="3" id="KW-1003">Cell membrane</keyword>
<dbReference type="Gene3D" id="1.20.1560.10">
    <property type="entry name" value="ABC transporter type 1, transmembrane domain"/>
    <property type="match status" value="1"/>
</dbReference>
<proteinExistence type="predicted"/>
<evidence type="ECO:0000259" key="11">
    <source>
        <dbReference type="PROSITE" id="PS50929"/>
    </source>
</evidence>
<dbReference type="InterPro" id="IPR003439">
    <property type="entry name" value="ABC_transporter-like_ATP-bd"/>
</dbReference>
<evidence type="ECO:0000256" key="6">
    <source>
        <dbReference type="ARBA" id="ARBA00022840"/>
    </source>
</evidence>
<keyword evidence="6" id="KW-0067">ATP-binding</keyword>
<evidence type="ECO:0000256" key="3">
    <source>
        <dbReference type="ARBA" id="ARBA00022475"/>
    </source>
</evidence>
<keyword evidence="5" id="KW-0547">Nucleotide-binding</keyword>
<organism evidence="12 13">
    <name type="scientific">Thermanaerovibrio velox DSM 12556</name>
    <dbReference type="NCBI Taxonomy" id="926567"/>
    <lineage>
        <taxon>Bacteria</taxon>
        <taxon>Thermotogati</taxon>
        <taxon>Synergistota</taxon>
        <taxon>Synergistia</taxon>
        <taxon>Synergistales</taxon>
        <taxon>Synergistaceae</taxon>
        <taxon>Thermanaerovibrio</taxon>
    </lineage>
</organism>
<dbReference type="Pfam" id="PF00005">
    <property type="entry name" value="ABC_tran"/>
    <property type="match status" value="1"/>
</dbReference>
<evidence type="ECO:0000256" key="8">
    <source>
        <dbReference type="ARBA" id="ARBA00023136"/>
    </source>
</evidence>
<keyword evidence="8 9" id="KW-0472">Membrane</keyword>
<evidence type="ECO:0000256" key="5">
    <source>
        <dbReference type="ARBA" id="ARBA00022741"/>
    </source>
</evidence>
<dbReference type="SUPFAM" id="SSF52540">
    <property type="entry name" value="P-loop containing nucleoside triphosphate hydrolases"/>
    <property type="match status" value="1"/>
</dbReference>
<evidence type="ECO:0000256" key="9">
    <source>
        <dbReference type="SAM" id="Phobius"/>
    </source>
</evidence>
<dbReference type="PANTHER" id="PTHR43394">
    <property type="entry name" value="ATP-DEPENDENT PERMEASE MDL1, MITOCHONDRIAL"/>
    <property type="match status" value="1"/>
</dbReference>
<name>H0UQ12_9BACT</name>
<feature type="domain" description="ABC transmembrane type-1" evidence="11">
    <location>
        <begin position="35"/>
        <end position="315"/>
    </location>
</feature>
<evidence type="ECO:0000259" key="10">
    <source>
        <dbReference type="PROSITE" id="PS50893"/>
    </source>
</evidence>
<dbReference type="Pfam" id="PF00664">
    <property type="entry name" value="ABC_membrane"/>
    <property type="match status" value="1"/>
</dbReference>
<evidence type="ECO:0000313" key="12">
    <source>
        <dbReference type="EMBL" id="EHM09641.1"/>
    </source>
</evidence>
<dbReference type="FunFam" id="1.20.1560.10:FF:000011">
    <property type="entry name" value="Multidrug ABC transporter ATP-binding protein"/>
    <property type="match status" value="1"/>
</dbReference>
<accession>H0UQ12</accession>
<evidence type="ECO:0000256" key="4">
    <source>
        <dbReference type="ARBA" id="ARBA00022692"/>
    </source>
</evidence>
<feature type="transmembrane region" description="Helical" evidence="9">
    <location>
        <begin position="280"/>
        <end position="298"/>
    </location>
</feature>
<dbReference type="OrthoDB" id="9762778at2"/>
<dbReference type="GO" id="GO:0016887">
    <property type="term" value="F:ATP hydrolysis activity"/>
    <property type="evidence" value="ECO:0007669"/>
    <property type="project" value="InterPro"/>
</dbReference>
<dbReference type="InterPro" id="IPR017871">
    <property type="entry name" value="ABC_transporter-like_CS"/>
</dbReference>
<dbReference type="RefSeq" id="WP_006583135.1">
    <property type="nucleotide sequence ID" value="NZ_CM001377.1"/>
</dbReference>
<dbReference type="InterPro" id="IPR011527">
    <property type="entry name" value="ABC1_TM_dom"/>
</dbReference>
<evidence type="ECO:0000313" key="13">
    <source>
        <dbReference type="Proteomes" id="UP000005730"/>
    </source>
</evidence>
<dbReference type="InterPro" id="IPR036640">
    <property type="entry name" value="ABC1_TM_sf"/>
</dbReference>
<evidence type="ECO:0000256" key="1">
    <source>
        <dbReference type="ARBA" id="ARBA00004651"/>
    </source>
</evidence>
<feature type="transmembrane region" description="Helical" evidence="9">
    <location>
        <begin position="32"/>
        <end position="53"/>
    </location>
</feature>
<dbReference type="CDD" id="cd18552">
    <property type="entry name" value="ABC_6TM_MsbA_like"/>
    <property type="match status" value="1"/>
</dbReference>
<keyword evidence="13" id="KW-1185">Reference proteome</keyword>
<dbReference type="AlphaFoldDB" id="H0UQ12"/>
<feature type="domain" description="ABC transporter" evidence="10">
    <location>
        <begin position="347"/>
        <end position="582"/>
    </location>
</feature>
<dbReference type="SMART" id="SM00382">
    <property type="entry name" value="AAA"/>
    <property type="match status" value="1"/>
</dbReference>
<dbReference type="SUPFAM" id="SSF90123">
    <property type="entry name" value="ABC transporter transmembrane region"/>
    <property type="match status" value="1"/>
</dbReference>
<dbReference type="PROSITE" id="PS00211">
    <property type="entry name" value="ABC_TRANSPORTER_1"/>
    <property type="match status" value="1"/>
</dbReference>
<dbReference type="PROSITE" id="PS50929">
    <property type="entry name" value="ABC_TM1F"/>
    <property type="match status" value="1"/>
</dbReference>
<evidence type="ECO:0000256" key="7">
    <source>
        <dbReference type="ARBA" id="ARBA00022989"/>
    </source>
</evidence>
<dbReference type="HOGENOM" id="CLU_000604_84_3_0"/>
<keyword evidence="2" id="KW-0813">Transport</keyword>
<feature type="transmembrane region" description="Helical" evidence="9">
    <location>
        <begin position="174"/>
        <end position="194"/>
    </location>
</feature>
<dbReference type="InterPro" id="IPR003593">
    <property type="entry name" value="AAA+_ATPase"/>
</dbReference>
<dbReference type="CDD" id="cd03249">
    <property type="entry name" value="ABC_MTABC3_MDL1_MDL2"/>
    <property type="match status" value="1"/>
</dbReference>
<gene>
    <name evidence="12" type="ORF">TheveDRAFT_0480</name>
</gene>
<keyword evidence="4 9" id="KW-0812">Transmembrane</keyword>
<dbReference type="PANTHER" id="PTHR43394:SF1">
    <property type="entry name" value="ATP-BINDING CASSETTE SUB-FAMILY B MEMBER 10, MITOCHONDRIAL"/>
    <property type="match status" value="1"/>
</dbReference>
<dbReference type="InterPro" id="IPR027417">
    <property type="entry name" value="P-loop_NTPase"/>
</dbReference>
<dbReference type="Proteomes" id="UP000005730">
    <property type="component" value="Chromosome"/>
</dbReference>
<comment type="subcellular location">
    <subcellularLocation>
        <location evidence="1">Cell membrane</location>
        <topology evidence="1">Multi-pass membrane protein</topology>
    </subcellularLocation>
</comment>
<feature type="transmembrane region" description="Helical" evidence="9">
    <location>
        <begin position="147"/>
        <end position="168"/>
    </location>
</feature>
<dbReference type="EMBL" id="CM001377">
    <property type="protein sequence ID" value="EHM09641.1"/>
    <property type="molecule type" value="Genomic_DNA"/>
</dbReference>
<keyword evidence="7 9" id="KW-1133">Transmembrane helix</keyword>
<dbReference type="PROSITE" id="PS50893">
    <property type="entry name" value="ABC_TRANSPORTER_2"/>
    <property type="match status" value="1"/>
</dbReference>
<reference evidence="12 13" key="1">
    <citation type="submission" date="2011-10" db="EMBL/GenBank/DDBJ databases">
        <title>The Noncontiguous Finished genome of Thermanaerovibrio velox DSM 12556.</title>
        <authorList>
            <consortium name="US DOE Joint Genome Institute (JGI-PGF)"/>
            <person name="Lucas S."/>
            <person name="Copeland A."/>
            <person name="Lapidus A."/>
            <person name="Glavina del Rio T."/>
            <person name="Dalin E."/>
            <person name="Tice H."/>
            <person name="Bruce D."/>
            <person name="Goodwin L."/>
            <person name="Pitluck S."/>
            <person name="Peters L."/>
            <person name="Mikhailova N."/>
            <person name="Teshima H."/>
            <person name="Kyrpides N."/>
            <person name="Mavromatis K."/>
            <person name="Ivanova N."/>
            <person name="Markowitz V."/>
            <person name="Cheng J.-F."/>
            <person name="Hugenholtz P."/>
            <person name="Woyke T."/>
            <person name="Wu D."/>
            <person name="Spring S."/>
            <person name="Brambilla E.-M."/>
            <person name="Klenk H.-P."/>
            <person name="Eisen J.A."/>
        </authorList>
    </citation>
    <scope>NUCLEOTIDE SEQUENCE [LARGE SCALE GENOMIC DNA]</scope>
    <source>
        <strain evidence="12 13">DSM 12556</strain>
    </source>
</reference>
<dbReference type="GO" id="GO:0015421">
    <property type="term" value="F:ABC-type oligopeptide transporter activity"/>
    <property type="evidence" value="ECO:0007669"/>
    <property type="project" value="TreeGrafter"/>
</dbReference>
<dbReference type="GO" id="GO:0005524">
    <property type="term" value="F:ATP binding"/>
    <property type="evidence" value="ECO:0007669"/>
    <property type="project" value="UniProtKB-KW"/>
</dbReference>
<feature type="transmembrane region" description="Helical" evidence="9">
    <location>
        <begin position="65"/>
        <end position="82"/>
    </location>
</feature>
<dbReference type="eggNOG" id="COG1132">
    <property type="taxonomic scope" value="Bacteria"/>
</dbReference>
<dbReference type="GO" id="GO:0005886">
    <property type="term" value="C:plasma membrane"/>
    <property type="evidence" value="ECO:0007669"/>
    <property type="project" value="UniProtKB-SubCell"/>
</dbReference>
<dbReference type="Gene3D" id="3.40.50.300">
    <property type="entry name" value="P-loop containing nucleotide triphosphate hydrolases"/>
    <property type="match status" value="1"/>
</dbReference>
<dbReference type="FunFam" id="3.40.50.300:FF:000287">
    <property type="entry name" value="Multidrug ABC transporter ATP-binding protein"/>
    <property type="match status" value="1"/>
</dbReference>
<protein>
    <submittedName>
        <fullName evidence="12">ABC-type multidrug transport system, ATPase and permease component</fullName>
    </submittedName>
</protein>